<keyword evidence="5 6" id="KW-0472">Membrane</keyword>
<feature type="domain" description="ABC3 transporter permease C-terminal" evidence="7">
    <location>
        <begin position="294"/>
        <end position="410"/>
    </location>
</feature>
<keyword evidence="3 6" id="KW-0812">Transmembrane</keyword>
<feature type="transmembrane region" description="Helical" evidence="6">
    <location>
        <begin position="719"/>
        <end position="742"/>
    </location>
</feature>
<feature type="transmembrane region" description="Helical" evidence="6">
    <location>
        <begin position="293"/>
        <end position="316"/>
    </location>
</feature>
<feature type="transmembrane region" description="Helical" evidence="6">
    <location>
        <begin position="431"/>
        <end position="452"/>
    </location>
</feature>
<evidence type="ECO:0000256" key="3">
    <source>
        <dbReference type="ARBA" id="ARBA00022692"/>
    </source>
</evidence>
<comment type="caution">
    <text evidence="8">The sequence shown here is derived from an EMBL/GenBank/DDBJ whole genome shotgun (WGS) entry which is preliminary data.</text>
</comment>
<accession>A0A948WZQ2</accession>
<dbReference type="AlphaFoldDB" id="A0A948WZQ2"/>
<dbReference type="GO" id="GO:0005886">
    <property type="term" value="C:plasma membrane"/>
    <property type="evidence" value="ECO:0007669"/>
    <property type="project" value="UniProtKB-SubCell"/>
</dbReference>
<evidence type="ECO:0000256" key="5">
    <source>
        <dbReference type="ARBA" id="ARBA00023136"/>
    </source>
</evidence>
<gene>
    <name evidence="8" type="ORF">H9777_10145</name>
</gene>
<feature type="transmembrane region" description="Helical" evidence="6">
    <location>
        <begin position="336"/>
        <end position="358"/>
    </location>
</feature>
<evidence type="ECO:0000313" key="8">
    <source>
        <dbReference type="EMBL" id="MBU3838648.1"/>
    </source>
</evidence>
<dbReference type="PANTHER" id="PTHR30572:SF18">
    <property type="entry name" value="ABC-TYPE MACROLIDE FAMILY EXPORT SYSTEM PERMEASE COMPONENT 2"/>
    <property type="match status" value="1"/>
</dbReference>
<protein>
    <submittedName>
        <fullName evidence="8">ABC transporter permease</fullName>
    </submittedName>
</protein>
<evidence type="ECO:0000256" key="1">
    <source>
        <dbReference type="ARBA" id="ARBA00004651"/>
    </source>
</evidence>
<feature type="transmembrane region" description="Helical" evidence="6">
    <location>
        <begin position="21"/>
        <end position="45"/>
    </location>
</feature>
<feature type="domain" description="ABC3 transporter permease C-terminal" evidence="7">
    <location>
        <begin position="679"/>
        <end position="787"/>
    </location>
</feature>
<feature type="transmembrane region" description="Helical" evidence="6">
    <location>
        <begin position="676"/>
        <end position="698"/>
    </location>
</feature>
<reference evidence="8" key="1">
    <citation type="journal article" date="2021" name="PeerJ">
        <title>Extensive microbial diversity within the chicken gut microbiome revealed by metagenomics and culture.</title>
        <authorList>
            <person name="Gilroy R."/>
            <person name="Ravi A."/>
            <person name="Getino M."/>
            <person name="Pursley I."/>
            <person name="Horton D.L."/>
            <person name="Alikhan N.F."/>
            <person name="Baker D."/>
            <person name="Gharbi K."/>
            <person name="Hall N."/>
            <person name="Watson M."/>
            <person name="Adriaenssens E.M."/>
            <person name="Foster-Nyarko E."/>
            <person name="Jarju S."/>
            <person name="Secka A."/>
            <person name="Antonio M."/>
            <person name="Oren A."/>
            <person name="Chaudhuri R.R."/>
            <person name="La Ragione R."/>
            <person name="Hildebrand F."/>
            <person name="Pallen M.J."/>
        </authorList>
    </citation>
    <scope>NUCLEOTIDE SEQUENCE</scope>
    <source>
        <strain evidence="8">G4-2901</strain>
    </source>
</reference>
<reference evidence="8" key="2">
    <citation type="submission" date="2021-04" db="EMBL/GenBank/DDBJ databases">
        <authorList>
            <person name="Gilroy R."/>
        </authorList>
    </citation>
    <scope>NUCLEOTIDE SEQUENCE</scope>
    <source>
        <strain evidence="8">G4-2901</strain>
    </source>
</reference>
<evidence type="ECO:0000259" key="7">
    <source>
        <dbReference type="Pfam" id="PF02687"/>
    </source>
</evidence>
<dbReference type="Proteomes" id="UP000783796">
    <property type="component" value="Unassembled WGS sequence"/>
</dbReference>
<comment type="subcellular location">
    <subcellularLocation>
        <location evidence="1">Cell membrane</location>
        <topology evidence="1">Multi-pass membrane protein</topology>
    </subcellularLocation>
</comment>
<feature type="transmembrane region" description="Helical" evidence="6">
    <location>
        <begin position="386"/>
        <end position="405"/>
    </location>
</feature>
<dbReference type="InterPro" id="IPR003838">
    <property type="entry name" value="ABC3_permease_C"/>
</dbReference>
<keyword evidence="4 6" id="KW-1133">Transmembrane helix</keyword>
<evidence type="ECO:0000313" key="9">
    <source>
        <dbReference type="Proteomes" id="UP000783796"/>
    </source>
</evidence>
<evidence type="ECO:0000256" key="4">
    <source>
        <dbReference type="ARBA" id="ARBA00022989"/>
    </source>
</evidence>
<evidence type="ECO:0000256" key="2">
    <source>
        <dbReference type="ARBA" id="ARBA00022475"/>
    </source>
</evidence>
<evidence type="ECO:0000256" key="6">
    <source>
        <dbReference type="SAM" id="Phobius"/>
    </source>
</evidence>
<feature type="transmembrane region" description="Helical" evidence="6">
    <location>
        <begin position="762"/>
        <end position="782"/>
    </location>
</feature>
<dbReference type="GO" id="GO:0022857">
    <property type="term" value="F:transmembrane transporter activity"/>
    <property type="evidence" value="ECO:0007669"/>
    <property type="project" value="TreeGrafter"/>
</dbReference>
<dbReference type="EMBL" id="JAHLFW010000084">
    <property type="protein sequence ID" value="MBU3838648.1"/>
    <property type="molecule type" value="Genomic_DNA"/>
</dbReference>
<proteinExistence type="predicted"/>
<dbReference type="InterPro" id="IPR050250">
    <property type="entry name" value="Macrolide_Exporter_MacB"/>
</dbReference>
<organism evidence="8 9">
    <name type="scientific">Candidatus Phocaeicola faecigallinarum</name>
    <dbReference type="NCBI Taxonomy" id="2838732"/>
    <lineage>
        <taxon>Bacteria</taxon>
        <taxon>Pseudomonadati</taxon>
        <taxon>Bacteroidota</taxon>
        <taxon>Bacteroidia</taxon>
        <taxon>Bacteroidales</taxon>
        <taxon>Bacteroidaceae</taxon>
        <taxon>Phocaeicola</taxon>
    </lineage>
</organism>
<sequence>MILHYLKVAVRSLMKFKMQNIIAIFGLSMSLFCFSVCLYCSRYIFSTDDCFKNKDRIVELYLERSDNNFSSITSGSLPSFLRNQGLNAKAFCGVAFPDERSYNIEVSEDKLLPYDLMFMETDSCFNEVFTPEILHGSWKKAMQNPNSVILFESTARRIFGSAEKSIGKRMVLNRRLYTSPDSTPREGGIGYVIQAVAKDLPLNNSLNFLRRTDALVINDTEGQIHDRNLPVMAASTFALVEDAGSVQSFIKELDDRKLDFEIFNEKRGVSGGTFGTYFWSGEGVALYFANITLIAGILVLVVGLLNFFHFIIGSFLIRVKECNIRRVNGAGFKDMFLMFFVQISVSIFLSAFVIYLIIELLSPFLSLTLVRFSIVIDPYLLMWQTFTYLIGIMVLCMFISLFVIVKVRRSYVTQKLNTVTGRYGRHRLRNLSLGMQLFISLIFISFATALYMQSVNTNNSVFGTLSKADKERILSVSLDYSFMDNNTKKTLIDKFKRCPGVEDIIISDINYLQGVSGTGLFLTEKRENYVDANVMRVSPSFFRFMNIGIISGNEQKTLGEMIIDEVLAKRINKDIQLGKVLYDYNKGYTLVGISAPFVSSNYSGRELNGFMFVPSDFSDYIGHCYVKCSADCLEETVSSIKSVMKDALPESIELSIPTMMDDIYEEHALEFKLRGIVLFMSIIALIISVLGIYSAITLDTEYRRKEMAIRKINGAGVRQIVLIFARLYIVLVIVTVAIAFPIVEFLLRMFSNMYYSFIDTGILFYGGILSFVVLLITMTVYVRIKNIARINPAEIIKSE</sequence>
<dbReference type="PANTHER" id="PTHR30572">
    <property type="entry name" value="MEMBRANE COMPONENT OF TRANSPORTER-RELATED"/>
    <property type="match status" value="1"/>
</dbReference>
<keyword evidence="2" id="KW-1003">Cell membrane</keyword>
<dbReference type="Pfam" id="PF02687">
    <property type="entry name" value="FtsX"/>
    <property type="match status" value="2"/>
</dbReference>
<name>A0A948WZQ2_9BACT</name>